<dbReference type="Gene3D" id="3.80.10.10">
    <property type="entry name" value="Ribonuclease Inhibitor"/>
    <property type="match status" value="1"/>
</dbReference>
<evidence type="ECO:0008006" key="3">
    <source>
        <dbReference type="Google" id="ProtNLM"/>
    </source>
</evidence>
<reference evidence="1 2" key="1">
    <citation type="submission" date="2019-02" db="EMBL/GenBank/DDBJ databases">
        <title>Deep-cultivation of Planctomycetes and their phenomic and genomic characterization uncovers novel biology.</title>
        <authorList>
            <person name="Wiegand S."/>
            <person name="Jogler M."/>
            <person name="Boedeker C."/>
            <person name="Pinto D."/>
            <person name="Vollmers J."/>
            <person name="Rivas-Marin E."/>
            <person name="Kohn T."/>
            <person name="Peeters S.H."/>
            <person name="Heuer A."/>
            <person name="Rast P."/>
            <person name="Oberbeckmann S."/>
            <person name="Bunk B."/>
            <person name="Jeske O."/>
            <person name="Meyerdierks A."/>
            <person name="Storesund J.E."/>
            <person name="Kallscheuer N."/>
            <person name="Luecker S."/>
            <person name="Lage O.M."/>
            <person name="Pohl T."/>
            <person name="Merkel B.J."/>
            <person name="Hornburger P."/>
            <person name="Mueller R.-W."/>
            <person name="Bruemmer F."/>
            <person name="Labrenz M."/>
            <person name="Spormann A.M."/>
            <person name="Op Den Camp H."/>
            <person name="Overmann J."/>
            <person name="Amann R."/>
            <person name="Jetten M.S.M."/>
            <person name="Mascher T."/>
            <person name="Medema M.H."/>
            <person name="Devos D.P."/>
            <person name="Kaster A.-K."/>
            <person name="Ovreas L."/>
            <person name="Rohde M."/>
            <person name="Galperin M.Y."/>
            <person name="Jogler C."/>
        </authorList>
    </citation>
    <scope>NUCLEOTIDE SEQUENCE [LARGE SCALE GENOMIC DNA]</scope>
    <source>
        <strain evidence="1 2">Pla123a</strain>
    </source>
</reference>
<organism evidence="1 2">
    <name type="scientific">Posidoniimonas polymericola</name>
    <dbReference type="NCBI Taxonomy" id="2528002"/>
    <lineage>
        <taxon>Bacteria</taxon>
        <taxon>Pseudomonadati</taxon>
        <taxon>Planctomycetota</taxon>
        <taxon>Planctomycetia</taxon>
        <taxon>Pirellulales</taxon>
        <taxon>Lacipirellulaceae</taxon>
        <taxon>Posidoniimonas</taxon>
    </lineage>
</organism>
<dbReference type="InterPro" id="IPR032675">
    <property type="entry name" value="LRR_dom_sf"/>
</dbReference>
<evidence type="ECO:0000313" key="1">
    <source>
        <dbReference type="EMBL" id="TWT85704.1"/>
    </source>
</evidence>
<protein>
    <recommendedName>
        <fullName evidence="3">Leucine Rich repeats (2 copies)</fullName>
    </recommendedName>
</protein>
<evidence type="ECO:0000313" key="2">
    <source>
        <dbReference type="Proteomes" id="UP000318478"/>
    </source>
</evidence>
<gene>
    <name evidence="1" type="ORF">Pla123a_05110</name>
</gene>
<dbReference type="SUPFAM" id="SSF52047">
    <property type="entry name" value="RNI-like"/>
    <property type="match status" value="1"/>
</dbReference>
<sequence>MTVLAVTIGLYARSVRQQRSAVEALQAIGATVQYEKRLSGLWAPEWLTSRLGVDCFVAVTGVRLSGRREERRLMPIGEPNLSLAVAAMERLPRVRRIYFADTRVTDEQLAVLGLLSGQIESLYFHERGNRGFTGAGCRHLAAWPRLRQLTLDSETLDPESLHHLTNIPALEYLAIAGTLSREDFETLSRVPNLTGLSLSGCAFDGRWLEEFSRSKHLEAITLHNIFRRFKYLGPYTAAHEPDLPAHRDSIEFKFRPGGFPNIPISPFPVLPPPDALDRAFEEWMEEHLPGVKFGVIYSS</sequence>
<name>A0A5C5ZEC0_9BACT</name>
<dbReference type="EMBL" id="SJPO01000001">
    <property type="protein sequence ID" value="TWT85704.1"/>
    <property type="molecule type" value="Genomic_DNA"/>
</dbReference>
<keyword evidence="2" id="KW-1185">Reference proteome</keyword>
<comment type="caution">
    <text evidence="1">The sequence shown here is derived from an EMBL/GenBank/DDBJ whole genome shotgun (WGS) entry which is preliminary data.</text>
</comment>
<dbReference type="AlphaFoldDB" id="A0A5C5ZEC0"/>
<accession>A0A5C5ZEC0</accession>
<proteinExistence type="predicted"/>
<dbReference type="Proteomes" id="UP000318478">
    <property type="component" value="Unassembled WGS sequence"/>
</dbReference>